<gene>
    <name evidence="2" type="ORF">DES52_11426</name>
</gene>
<evidence type="ECO:0000313" key="3">
    <source>
        <dbReference type="Proteomes" id="UP000248326"/>
    </source>
</evidence>
<dbReference type="InterPro" id="IPR013762">
    <property type="entry name" value="Integrase-like_cat_sf"/>
</dbReference>
<dbReference type="Gene3D" id="1.10.443.10">
    <property type="entry name" value="Intergrase catalytic core"/>
    <property type="match status" value="1"/>
</dbReference>
<dbReference type="AlphaFoldDB" id="A0A318S1N3"/>
<evidence type="ECO:0000256" key="1">
    <source>
        <dbReference type="ARBA" id="ARBA00023172"/>
    </source>
</evidence>
<organism evidence="2 3">
    <name type="scientific">Deinococcus yavapaiensis KR-236</name>
    <dbReference type="NCBI Taxonomy" id="694435"/>
    <lineage>
        <taxon>Bacteria</taxon>
        <taxon>Thermotogati</taxon>
        <taxon>Deinococcota</taxon>
        <taxon>Deinococci</taxon>
        <taxon>Deinococcales</taxon>
        <taxon>Deinococcaceae</taxon>
        <taxon>Deinococcus</taxon>
    </lineage>
</organism>
<evidence type="ECO:0000313" key="2">
    <source>
        <dbReference type="EMBL" id="PYE51826.1"/>
    </source>
</evidence>
<comment type="caution">
    <text evidence="2">The sequence shown here is derived from an EMBL/GenBank/DDBJ whole genome shotgun (WGS) entry which is preliminary data.</text>
</comment>
<sequence length="60" mass="6972">METTYRIHDLRHTFVTRLIEAGADPKTTADLVRLTLSPYTRAETRKRTLLLSKDEEKQAI</sequence>
<protein>
    <recommendedName>
        <fullName evidence="4">Phage integrase family protein</fullName>
    </recommendedName>
</protein>
<dbReference type="EMBL" id="QJSX01000014">
    <property type="protein sequence ID" value="PYE51826.1"/>
    <property type="molecule type" value="Genomic_DNA"/>
</dbReference>
<dbReference type="GO" id="GO:0015074">
    <property type="term" value="P:DNA integration"/>
    <property type="evidence" value="ECO:0007669"/>
    <property type="project" value="InterPro"/>
</dbReference>
<dbReference type="GO" id="GO:0006310">
    <property type="term" value="P:DNA recombination"/>
    <property type="evidence" value="ECO:0007669"/>
    <property type="project" value="UniProtKB-KW"/>
</dbReference>
<name>A0A318S1N3_9DEIO</name>
<keyword evidence="1" id="KW-0233">DNA recombination</keyword>
<dbReference type="Proteomes" id="UP000248326">
    <property type="component" value="Unassembled WGS sequence"/>
</dbReference>
<dbReference type="GO" id="GO:0003677">
    <property type="term" value="F:DNA binding"/>
    <property type="evidence" value="ECO:0007669"/>
    <property type="project" value="InterPro"/>
</dbReference>
<reference evidence="2 3" key="1">
    <citation type="submission" date="2018-06" db="EMBL/GenBank/DDBJ databases">
        <title>Genomic Encyclopedia of Type Strains, Phase IV (KMG-IV): sequencing the most valuable type-strain genomes for metagenomic binning, comparative biology and taxonomic classification.</title>
        <authorList>
            <person name="Goeker M."/>
        </authorList>
    </citation>
    <scope>NUCLEOTIDE SEQUENCE [LARGE SCALE GENOMIC DNA]</scope>
    <source>
        <strain evidence="2 3">DSM 18048</strain>
    </source>
</reference>
<proteinExistence type="predicted"/>
<dbReference type="SUPFAM" id="SSF56349">
    <property type="entry name" value="DNA breaking-rejoining enzymes"/>
    <property type="match status" value="1"/>
</dbReference>
<dbReference type="InterPro" id="IPR011010">
    <property type="entry name" value="DNA_brk_join_enz"/>
</dbReference>
<accession>A0A318S1N3</accession>
<keyword evidence="3" id="KW-1185">Reference proteome</keyword>
<evidence type="ECO:0008006" key="4">
    <source>
        <dbReference type="Google" id="ProtNLM"/>
    </source>
</evidence>